<evidence type="ECO:0000313" key="3">
    <source>
        <dbReference type="Proteomes" id="UP000030151"/>
    </source>
</evidence>
<sequence length="27" mass="2759">AVAIRMATTRVKGKEGEVPSTKGTLSA</sequence>
<organism evidence="2 3">
    <name type="scientific">Metarhizium robertsii</name>
    <dbReference type="NCBI Taxonomy" id="568076"/>
    <lineage>
        <taxon>Eukaryota</taxon>
        <taxon>Fungi</taxon>
        <taxon>Dikarya</taxon>
        <taxon>Ascomycota</taxon>
        <taxon>Pezizomycotina</taxon>
        <taxon>Sordariomycetes</taxon>
        <taxon>Hypocreomycetidae</taxon>
        <taxon>Hypocreales</taxon>
        <taxon>Clavicipitaceae</taxon>
        <taxon>Metarhizium</taxon>
    </lineage>
</organism>
<name>A0A0A1UTU1_9HYPO</name>
<accession>A0A0A1UTU1</accession>
<evidence type="ECO:0000256" key="1">
    <source>
        <dbReference type="SAM" id="MobiDB-lite"/>
    </source>
</evidence>
<feature type="non-terminal residue" evidence="2">
    <location>
        <position position="1"/>
    </location>
</feature>
<feature type="region of interest" description="Disordered" evidence="1">
    <location>
        <begin position="1"/>
        <end position="27"/>
    </location>
</feature>
<gene>
    <name evidence="2" type="ORF">X797_006710</name>
</gene>
<proteinExistence type="predicted"/>
<dbReference type="HOGENOM" id="CLU_3416407_0_0_1"/>
<evidence type="ECO:0000313" key="2">
    <source>
        <dbReference type="EMBL" id="EXV00265.1"/>
    </source>
</evidence>
<dbReference type="AlphaFoldDB" id="A0A0A1UTU1"/>
<reference evidence="2 3" key="1">
    <citation type="submission" date="2014-02" db="EMBL/GenBank/DDBJ databases">
        <title>The genome sequence of the entomopathogenic fungus Metarhizium robertsii ARSEF 2575.</title>
        <authorList>
            <person name="Giuliano Garisto Donzelli B."/>
            <person name="Roe B.A."/>
            <person name="Macmil S.L."/>
            <person name="Krasnoff S.B."/>
            <person name="Gibson D.M."/>
        </authorList>
    </citation>
    <scope>NUCLEOTIDE SEQUENCE [LARGE SCALE GENOMIC DNA]</scope>
    <source>
        <strain evidence="2 3">ARSEF 2575</strain>
    </source>
</reference>
<dbReference type="EMBL" id="JELW01000014">
    <property type="protein sequence ID" value="EXV00265.1"/>
    <property type="molecule type" value="Genomic_DNA"/>
</dbReference>
<comment type="caution">
    <text evidence="2">The sequence shown here is derived from an EMBL/GenBank/DDBJ whole genome shotgun (WGS) entry which is preliminary data.</text>
</comment>
<protein>
    <submittedName>
        <fullName evidence="2">Imidazoleglycerol-phosphate dehydratase</fullName>
    </submittedName>
</protein>
<dbReference type="Proteomes" id="UP000030151">
    <property type="component" value="Unassembled WGS sequence"/>
</dbReference>